<accession>A0A9P6D3L3</accession>
<gene>
    <name evidence="1" type="ORF">BDN71DRAFT_1352304</name>
</gene>
<dbReference type="EMBL" id="MU154660">
    <property type="protein sequence ID" value="KAF9489787.1"/>
    <property type="molecule type" value="Genomic_DNA"/>
</dbReference>
<keyword evidence="2" id="KW-1185">Reference proteome</keyword>
<feature type="non-terminal residue" evidence="1">
    <location>
        <position position="1"/>
    </location>
</feature>
<evidence type="ECO:0000313" key="2">
    <source>
        <dbReference type="Proteomes" id="UP000807025"/>
    </source>
</evidence>
<proteinExistence type="predicted"/>
<sequence length="642" mass="71849">RTALENMRYADCTTEDIAFLRSLVSVKAEGRRSVCDKEFRDVSIITSRHINKDAINNLGVQRFASERNLQLHSFYAEDTIRDPDQHRSNRRRMAKVPLDEQCQRALWEQPTSSVEKRIAGKLTLCKGLPVQLRSNSATELCMTNGQEGTVYAWQSSKGLYGQPVLEVLFVELANPPQPVKFEDLPLNVVPIMRSSVNTTVSLPTGENLYVSRSQVEIAVNYSMTDFASQGKTRHFNVVNLNDGDCHQGYYTALSRSSTAAGTLILQGFDTSLITKKCSGDLRGEFRDLEILDDITRLRYVGKLHSQVKGEVRRELIHSFRAAKPQGYMPPHMHKSIRFTRQLPYDDDQFKAQPWSMVKSVPKYVKIAQSNNNTVQAVSTPVLAPISLSTSATVSFSSHSISINRYVPIGCQWVSNSCAYDTALTLLYNIWRESVGQQPTIFDDIVNTHFAVISKGFRGIEGMADLNVLRNQLRLVLHDANPAEFQAGAYAAVSSILNTVLTVDSDSVAARLKCRTGHCVPLPSQHPRSLLFVGTSSSDATLLSVQDLVKNLRYTTRRLCIQCSEALCIYEVFLKPPSVLCFDISDLGNFQTLDDVITVGSEAGDLWKYSLRGVVYFGASHWTARYIDQTHRVWTYDGVTDTN</sequence>
<name>A0A9P6D3L3_PLEER</name>
<organism evidence="1 2">
    <name type="scientific">Pleurotus eryngii</name>
    <name type="common">Boletus of the steppes</name>
    <dbReference type="NCBI Taxonomy" id="5323"/>
    <lineage>
        <taxon>Eukaryota</taxon>
        <taxon>Fungi</taxon>
        <taxon>Dikarya</taxon>
        <taxon>Basidiomycota</taxon>
        <taxon>Agaricomycotina</taxon>
        <taxon>Agaricomycetes</taxon>
        <taxon>Agaricomycetidae</taxon>
        <taxon>Agaricales</taxon>
        <taxon>Pleurotineae</taxon>
        <taxon>Pleurotaceae</taxon>
        <taxon>Pleurotus</taxon>
    </lineage>
</organism>
<dbReference type="Proteomes" id="UP000807025">
    <property type="component" value="Unassembled WGS sequence"/>
</dbReference>
<comment type="caution">
    <text evidence="1">The sequence shown here is derived from an EMBL/GenBank/DDBJ whole genome shotgun (WGS) entry which is preliminary data.</text>
</comment>
<reference evidence="1" key="1">
    <citation type="submission" date="2020-11" db="EMBL/GenBank/DDBJ databases">
        <authorList>
            <consortium name="DOE Joint Genome Institute"/>
            <person name="Ahrendt S."/>
            <person name="Riley R."/>
            <person name="Andreopoulos W."/>
            <person name="Labutti K."/>
            <person name="Pangilinan J."/>
            <person name="Ruiz-Duenas F.J."/>
            <person name="Barrasa J.M."/>
            <person name="Sanchez-Garcia M."/>
            <person name="Camarero S."/>
            <person name="Miyauchi S."/>
            <person name="Serrano A."/>
            <person name="Linde D."/>
            <person name="Babiker R."/>
            <person name="Drula E."/>
            <person name="Ayuso-Fernandez I."/>
            <person name="Pacheco R."/>
            <person name="Padilla G."/>
            <person name="Ferreira P."/>
            <person name="Barriuso J."/>
            <person name="Kellner H."/>
            <person name="Castanera R."/>
            <person name="Alfaro M."/>
            <person name="Ramirez L."/>
            <person name="Pisabarro A.G."/>
            <person name="Kuo A."/>
            <person name="Tritt A."/>
            <person name="Lipzen A."/>
            <person name="He G."/>
            <person name="Yan M."/>
            <person name="Ng V."/>
            <person name="Cullen D."/>
            <person name="Martin F."/>
            <person name="Rosso M.-N."/>
            <person name="Henrissat B."/>
            <person name="Hibbett D."/>
            <person name="Martinez A.T."/>
            <person name="Grigoriev I.V."/>
        </authorList>
    </citation>
    <scope>NUCLEOTIDE SEQUENCE</scope>
    <source>
        <strain evidence="1">ATCC 90797</strain>
    </source>
</reference>
<dbReference type="OrthoDB" id="3247165at2759"/>
<dbReference type="AlphaFoldDB" id="A0A9P6D3L3"/>
<evidence type="ECO:0000313" key="1">
    <source>
        <dbReference type="EMBL" id="KAF9489787.1"/>
    </source>
</evidence>
<feature type="non-terminal residue" evidence="1">
    <location>
        <position position="642"/>
    </location>
</feature>
<protein>
    <submittedName>
        <fullName evidence="1">Uncharacterized protein</fullName>
    </submittedName>
</protein>